<gene>
    <name evidence="4" type="ORF">TM448A00598_0023</name>
</gene>
<accession>A0A6H1ZID1</accession>
<keyword evidence="1 4" id="KW-0489">Methyltransferase</keyword>
<dbReference type="PANTHER" id="PTHR46098:SF1">
    <property type="entry name" value="TRNA (CYTOSINE(38)-C(5))-METHYLTRANSFERASE"/>
    <property type="match status" value="1"/>
</dbReference>
<dbReference type="GO" id="GO:0008168">
    <property type="term" value="F:methyltransferase activity"/>
    <property type="evidence" value="ECO:0007669"/>
    <property type="project" value="UniProtKB-KW"/>
</dbReference>
<evidence type="ECO:0000313" key="4">
    <source>
        <dbReference type="EMBL" id="QJA47077.1"/>
    </source>
</evidence>
<reference evidence="4" key="1">
    <citation type="submission" date="2020-03" db="EMBL/GenBank/DDBJ databases">
        <title>The deep terrestrial virosphere.</title>
        <authorList>
            <person name="Holmfeldt K."/>
            <person name="Nilsson E."/>
            <person name="Simone D."/>
            <person name="Lopez-Fernandez M."/>
            <person name="Wu X."/>
            <person name="de Brujin I."/>
            <person name="Lundin D."/>
            <person name="Andersson A."/>
            <person name="Bertilsson S."/>
            <person name="Dopson M."/>
        </authorList>
    </citation>
    <scope>NUCLEOTIDE SEQUENCE</scope>
    <source>
        <strain evidence="4">TM448A00598</strain>
    </source>
</reference>
<keyword evidence="2 4" id="KW-0808">Transferase</keyword>
<organism evidence="4">
    <name type="scientific">viral metagenome</name>
    <dbReference type="NCBI Taxonomy" id="1070528"/>
    <lineage>
        <taxon>unclassified sequences</taxon>
        <taxon>metagenomes</taxon>
        <taxon>organismal metagenomes</taxon>
    </lineage>
</organism>
<dbReference type="InterPro" id="IPR001525">
    <property type="entry name" value="C5_MeTfrase"/>
</dbReference>
<protein>
    <submittedName>
        <fullName evidence="4">Putative methyltransferase</fullName>
    </submittedName>
</protein>
<evidence type="ECO:0000256" key="3">
    <source>
        <dbReference type="ARBA" id="ARBA00022691"/>
    </source>
</evidence>
<dbReference type="InterPro" id="IPR050750">
    <property type="entry name" value="C5-MTase"/>
</dbReference>
<dbReference type="NCBIfam" id="TIGR00675">
    <property type="entry name" value="dcm"/>
    <property type="match status" value="1"/>
</dbReference>
<dbReference type="InterPro" id="IPR029063">
    <property type="entry name" value="SAM-dependent_MTases_sf"/>
</dbReference>
<dbReference type="InterPro" id="IPR018117">
    <property type="entry name" value="C5_DNA_meth_AS"/>
</dbReference>
<dbReference type="PROSITE" id="PS00094">
    <property type="entry name" value="C5_MTASE_1"/>
    <property type="match status" value="1"/>
</dbReference>
<evidence type="ECO:0000256" key="1">
    <source>
        <dbReference type="ARBA" id="ARBA00022603"/>
    </source>
</evidence>
<dbReference type="PRINTS" id="PR00105">
    <property type="entry name" value="C5METTRFRASE"/>
</dbReference>
<keyword evidence="3" id="KW-0949">S-adenosyl-L-methionine</keyword>
<evidence type="ECO:0000256" key="2">
    <source>
        <dbReference type="ARBA" id="ARBA00022679"/>
    </source>
</evidence>
<name>A0A6H1ZID1_9ZZZZ</name>
<proteinExistence type="predicted"/>
<dbReference type="GO" id="GO:0032259">
    <property type="term" value="P:methylation"/>
    <property type="evidence" value="ECO:0007669"/>
    <property type="project" value="UniProtKB-KW"/>
</dbReference>
<dbReference type="SUPFAM" id="SSF53335">
    <property type="entry name" value="S-adenosyl-L-methionine-dependent methyltransferases"/>
    <property type="match status" value="1"/>
</dbReference>
<dbReference type="PANTHER" id="PTHR46098">
    <property type="entry name" value="TRNA (CYTOSINE(38)-C(5))-METHYLTRANSFERASE"/>
    <property type="match status" value="1"/>
</dbReference>
<dbReference type="AlphaFoldDB" id="A0A6H1ZID1"/>
<dbReference type="PROSITE" id="PS51679">
    <property type="entry name" value="SAM_MT_C5"/>
    <property type="match status" value="1"/>
</dbReference>
<sequence length="228" mass="26026">MKYFDSFAGVAGFSLGIERAYANLQPKDEQLQMESDLSESDSELLQRTALCIGFSEVNKYASQVLRYRYPNIKNYGDITQIDWSTVPDFDLFVGGSPCQDLSVAGKRKGLEGERSGLFAEYIRALEEKKPKYFIWENVKGVLSSNKGFDFARVQDQMAQAGYGLWWQVLNAKDFGVPQNRERVFVVGVRNGSPREILFEREGNEERAWQDGQGDAYCIQAQRDLRRLN</sequence>
<dbReference type="EMBL" id="MT144030">
    <property type="protein sequence ID" value="QJA47077.1"/>
    <property type="molecule type" value="Genomic_DNA"/>
</dbReference>
<dbReference type="Pfam" id="PF00145">
    <property type="entry name" value="DNA_methylase"/>
    <property type="match status" value="1"/>
</dbReference>
<dbReference type="Gene3D" id="3.40.50.150">
    <property type="entry name" value="Vaccinia Virus protein VP39"/>
    <property type="match status" value="1"/>
</dbReference>